<evidence type="ECO:0000313" key="2">
    <source>
        <dbReference type="Proteomes" id="UP001153719"/>
    </source>
</evidence>
<gene>
    <name evidence="1" type="ORF">NO713_05488</name>
</gene>
<organism evidence="1 2">
    <name type="scientific">Planktothrix pseudagardhii</name>
    <dbReference type="NCBI Taxonomy" id="132604"/>
    <lineage>
        <taxon>Bacteria</taxon>
        <taxon>Bacillati</taxon>
        <taxon>Cyanobacteriota</taxon>
        <taxon>Cyanophyceae</taxon>
        <taxon>Oscillatoriophycideae</taxon>
        <taxon>Oscillatoriales</taxon>
        <taxon>Microcoleaceae</taxon>
        <taxon>Planktothrix</taxon>
    </lineage>
</organism>
<reference evidence="1" key="1">
    <citation type="submission" date="2020-09" db="EMBL/GenBank/DDBJ databases">
        <authorList>
            <person name="Blom J."/>
        </authorList>
    </citation>
    <scope>NUCLEOTIDE SEQUENCE</scope>
    <source>
        <strain evidence="1">No.713</strain>
    </source>
</reference>
<evidence type="ECO:0000313" key="1">
    <source>
        <dbReference type="EMBL" id="CAD5985851.1"/>
    </source>
</evidence>
<protein>
    <submittedName>
        <fullName evidence="1">Transcriptional regulator, AraC family</fullName>
    </submittedName>
</protein>
<sequence>MLYEICNLNILTQSKNLYNNNKYSMITPNTASIKEKLNSFCVHQLFEDFDEWIEGFKTWNLTATQLIQGKFKGN</sequence>
<dbReference type="Proteomes" id="UP001153719">
    <property type="component" value="Chromosome"/>
</dbReference>
<name>A0A9W4GBL6_9CYAN</name>
<dbReference type="AlphaFoldDB" id="A0A9W4GBL6"/>
<dbReference type="KEGG" id="ppsu:NO713_05488"/>
<proteinExistence type="predicted"/>
<accession>A0A9W4GBL6</accession>
<keyword evidence="2" id="KW-1185">Reference proteome</keyword>
<dbReference type="EMBL" id="LR882967">
    <property type="protein sequence ID" value="CAD5985851.1"/>
    <property type="molecule type" value="Genomic_DNA"/>
</dbReference>